<gene>
    <name evidence="2" type="ORF">BJF95_16795</name>
</gene>
<evidence type="ECO:0000313" key="3">
    <source>
        <dbReference type="Proteomes" id="UP000186894"/>
    </source>
</evidence>
<dbReference type="InterPro" id="IPR009081">
    <property type="entry name" value="PP-bd_ACP"/>
</dbReference>
<dbReference type="OrthoDB" id="7284767at2"/>
<dbReference type="Gene3D" id="1.10.1200.10">
    <property type="entry name" value="ACP-like"/>
    <property type="match status" value="1"/>
</dbReference>
<proteinExistence type="predicted"/>
<dbReference type="Pfam" id="PF00550">
    <property type="entry name" value="PP-binding"/>
    <property type="match status" value="1"/>
</dbReference>
<evidence type="ECO:0000313" key="2">
    <source>
        <dbReference type="EMBL" id="OLP46635.1"/>
    </source>
</evidence>
<dbReference type="EMBL" id="MKIM01000020">
    <property type="protein sequence ID" value="OLP46635.1"/>
    <property type="molecule type" value="Genomic_DNA"/>
</dbReference>
<organism evidence="2 3">
    <name type="scientific">Rhizobium oryziradicis</name>
    <dbReference type="NCBI Taxonomy" id="1867956"/>
    <lineage>
        <taxon>Bacteria</taxon>
        <taxon>Pseudomonadati</taxon>
        <taxon>Pseudomonadota</taxon>
        <taxon>Alphaproteobacteria</taxon>
        <taxon>Hyphomicrobiales</taxon>
        <taxon>Rhizobiaceae</taxon>
        <taxon>Rhizobium/Agrobacterium group</taxon>
        <taxon>Rhizobium</taxon>
    </lineage>
</organism>
<reference evidence="2 3" key="1">
    <citation type="submission" date="2016-09" db="EMBL/GenBank/DDBJ databases">
        <title>Rhizobium oryziradicis sp. nov., isolated from the root of rice.</title>
        <authorList>
            <person name="Zhao J."/>
            <person name="Zhang X."/>
        </authorList>
    </citation>
    <scope>NUCLEOTIDE SEQUENCE [LARGE SCALE GENOMIC DNA]</scope>
    <source>
        <strain evidence="2 3">N19</strain>
    </source>
</reference>
<dbReference type="InterPro" id="IPR036736">
    <property type="entry name" value="ACP-like_sf"/>
</dbReference>
<dbReference type="NCBIfam" id="NF005480">
    <property type="entry name" value="PRK07081.1"/>
    <property type="match status" value="1"/>
</dbReference>
<keyword evidence="3" id="KW-1185">Reference proteome</keyword>
<dbReference type="STRING" id="1867956.BJF95_16795"/>
<name>A0A1Q8ZX21_9HYPH</name>
<dbReference type="PROSITE" id="PS50075">
    <property type="entry name" value="CARRIER"/>
    <property type="match status" value="1"/>
</dbReference>
<evidence type="ECO:0000259" key="1">
    <source>
        <dbReference type="PROSITE" id="PS50075"/>
    </source>
</evidence>
<dbReference type="SUPFAM" id="SSF47336">
    <property type="entry name" value="ACP-like"/>
    <property type="match status" value="1"/>
</dbReference>
<dbReference type="AlphaFoldDB" id="A0A1Q8ZX21"/>
<feature type="domain" description="Carrier" evidence="1">
    <location>
        <begin position="1"/>
        <end position="77"/>
    </location>
</feature>
<comment type="caution">
    <text evidence="2">The sequence shown here is derived from an EMBL/GenBank/DDBJ whole genome shotgun (WGS) entry which is preliminary data.</text>
</comment>
<dbReference type="Proteomes" id="UP000186894">
    <property type="component" value="Unassembled WGS sequence"/>
</dbReference>
<sequence>MIETIRTILGKVGGLGTAPAEIATDADLYALGLTSFASVQLMLAIEEAFDIEFPDHLLNRKSFASIDAIERTVSDILKDQKVA</sequence>
<protein>
    <submittedName>
        <fullName evidence="2">Acyl carrier protein</fullName>
    </submittedName>
</protein>
<dbReference type="RefSeq" id="WP_075637911.1">
    <property type="nucleotide sequence ID" value="NZ_MKIM01000020.1"/>
</dbReference>
<accession>A0A1Q8ZX21</accession>